<evidence type="ECO:0000259" key="3">
    <source>
        <dbReference type="Pfam" id="PF01361"/>
    </source>
</evidence>
<comment type="similarity">
    <text evidence="1">Belongs to the 4-oxalocrotonate tautomerase family.</text>
</comment>
<evidence type="ECO:0000256" key="1">
    <source>
        <dbReference type="ARBA" id="ARBA00006723"/>
    </source>
</evidence>
<dbReference type="Pfam" id="PF01361">
    <property type="entry name" value="Tautomerase"/>
    <property type="match status" value="1"/>
</dbReference>
<organism evidence="4">
    <name type="scientific">Chitinibacter mangrovi</name>
    <dbReference type="NCBI Taxonomy" id="3153927"/>
    <lineage>
        <taxon>Bacteria</taxon>
        <taxon>Pseudomonadati</taxon>
        <taxon>Pseudomonadota</taxon>
        <taxon>Betaproteobacteria</taxon>
        <taxon>Neisseriales</taxon>
        <taxon>Chitinibacteraceae</taxon>
        <taxon>Chitinibacter</taxon>
    </lineage>
</organism>
<gene>
    <name evidence="4" type="ORF">ABHF33_03670</name>
</gene>
<reference evidence="4" key="1">
    <citation type="submission" date="2024-05" db="EMBL/GenBank/DDBJ databases">
        <authorList>
            <person name="Yang L."/>
            <person name="Pan L."/>
        </authorList>
    </citation>
    <scope>NUCLEOTIDE SEQUENCE</scope>
    <source>
        <strain evidence="4">FCG-7</strain>
    </source>
</reference>
<dbReference type="RefSeq" id="WP_348945697.1">
    <property type="nucleotide sequence ID" value="NZ_CP157355.1"/>
</dbReference>
<name>A0AAU7F9M6_9NEIS</name>
<dbReference type="GO" id="GO:0016853">
    <property type="term" value="F:isomerase activity"/>
    <property type="evidence" value="ECO:0007669"/>
    <property type="project" value="UniProtKB-KW"/>
</dbReference>
<dbReference type="AlphaFoldDB" id="A0AAU7F9M6"/>
<keyword evidence="2" id="KW-0413">Isomerase</keyword>
<sequence length="62" mass="7351">MPYIHVRLAGELTREQKKQIVEEMTSTMERIAGKPREYVIVNFDETREENWGWGGQLLDELE</sequence>
<dbReference type="Gene3D" id="3.30.429.10">
    <property type="entry name" value="Macrophage Migration Inhibitory Factor"/>
    <property type="match status" value="1"/>
</dbReference>
<dbReference type="KEGG" id="cmav:ABHF33_03670"/>
<evidence type="ECO:0000313" key="4">
    <source>
        <dbReference type="EMBL" id="XBM01400.1"/>
    </source>
</evidence>
<proteinExistence type="inferred from homology"/>
<dbReference type="InterPro" id="IPR014347">
    <property type="entry name" value="Tautomerase/MIF_sf"/>
</dbReference>
<dbReference type="PANTHER" id="PTHR35530:SF2">
    <property type="entry name" value="BSL4019 PROTEIN"/>
    <property type="match status" value="1"/>
</dbReference>
<dbReference type="SUPFAM" id="SSF55331">
    <property type="entry name" value="Tautomerase/MIF"/>
    <property type="match status" value="1"/>
</dbReference>
<dbReference type="EMBL" id="CP157355">
    <property type="protein sequence ID" value="XBM01400.1"/>
    <property type="molecule type" value="Genomic_DNA"/>
</dbReference>
<dbReference type="PANTHER" id="PTHR35530">
    <property type="entry name" value="TAUTOMERASE-RELATED"/>
    <property type="match status" value="1"/>
</dbReference>
<feature type="domain" description="4-oxalocrotonate tautomerase-like" evidence="3">
    <location>
        <begin position="2"/>
        <end position="58"/>
    </location>
</feature>
<evidence type="ECO:0000256" key="2">
    <source>
        <dbReference type="ARBA" id="ARBA00023235"/>
    </source>
</evidence>
<dbReference type="InterPro" id="IPR004370">
    <property type="entry name" value="4-OT-like_dom"/>
</dbReference>
<protein>
    <submittedName>
        <fullName evidence="4">4-oxalocrotonate tautomerase family protein</fullName>
    </submittedName>
</protein>
<accession>A0AAU7F9M6</accession>